<dbReference type="GO" id="GO:0005615">
    <property type="term" value="C:extracellular space"/>
    <property type="evidence" value="ECO:0007669"/>
    <property type="project" value="TreeGrafter"/>
</dbReference>
<comment type="subcellular location">
    <subcellularLocation>
        <location evidence="1">Secreted</location>
    </subcellularLocation>
</comment>
<evidence type="ECO:0000256" key="4">
    <source>
        <dbReference type="ARBA" id="ARBA00022729"/>
    </source>
</evidence>
<gene>
    <name evidence="6" type="primary">metrnl</name>
    <name evidence="6" type="ORF">Bhyg_16192</name>
</gene>
<keyword evidence="4" id="KW-0732">Signal</keyword>
<keyword evidence="3" id="KW-0964">Secreted</keyword>
<proteinExistence type="inferred from homology"/>
<evidence type="ECO:0000256" key="3">
    <source>
        <dbReference type="ARBA" id="ARBA00022525"/>
    </source>
</evidence>
<dbReference type="PANTHER" id="PTHR28593">
    <property type="entry name" value="METEORIN-LIKE PROTEIN"/>
    <property type="match status" value="1"/>
</dbReference>
<dbReference type="InterPro" id="IPR051998">
    <property type="entry name" value="Meteorin-like"/>
</dbReference>
<dbReference type="GO" id="GO:0005179">
    <property type="term" value="F:hormone activity"/>
    <property type="evidence" value="ECO:0007669"/>
    <property type="project" value="TreeGrafter"/>
</dbReference>
<reference evidence="6" key="1">
    <citation type="submission" date="2022-07" db="EMBL/GenBank/DDBJ databases">
        <authorList>
            <person name="Trinca V."/>
            <person name="Uliana J.V.C."/>
            <person name="Torres T.T."/>
            <person name="Ward R.J."/>
            <person name="Monesi N."/>
        </authorList>
    </citation>
    <scope>NUCLEOTIDE SEQUENCE</scope>
    <source>
        <strain evidence="6">HSMRA1968</strain>
        <tissue evidence="6">Whole embryos</tissue>
    </source>
</reference>
<evidence type="ECO:0000256" key="5">
    <source>
        <dbReference type="ARBA" id="ARBA00023157"/>
    </source>
</evidence>
<comment type="similarity">
    <text evidence="2">Belongs to the meteorin family.</text>
</comment>
<sequence length="386" mass="44756">GLSNQHQDREIVSIDLRCSAGKIVWNYPRGAIRIILRSNIRSPNSEKSFRACLKVHKTSTDQILQRENGDIKNQTRAKNDLIKSNQIARIYLEAPKRLIALYDDVNDKQMVKCFRSIGGQVALYVEADKTPFQIMQTIFEYNLEFINNKRHSMQTQLLKNDKTSNDGNDSLKMNSEKNESNSWWMWWGKWLYNGGVDEKETSGANHEILNRNRRVGYVNGDEEIVGSFGESWEVCRPCSEEELVHAYCSSDIVTRGTIYSVQQQQSLDTVEITIKQTKILRDNMDATRIAEDAWRHHYKDPKFKTKRHRRKLQISNDVNANEMDLGEFRFHTPTHCSPSHGDGEFVFIGRKRFDEVMLICAPRLEEWAHLSRKINETNTAPCILLS</sequence>
<name>A0A9Q0MJP9_9DIPT</name>
<accession>A0A9Q0MJP9</accession>
<evidence type="ECO:0000313" key="7">
    <source>
        <dbReference type="Proteomes" id="UP001151699"/>
    </source>
</evidence>
<dbReference type="PANTHER" id="PTHR28593:SF3">
    <property type="entry name" value="METEORIN-LIKE PROTEIN"/>
    <property type="match status" value="1"/>
</dbReference>
<evidence type="ECO:0000256" key="2">
    <source>
        <dbReference type="ARBA" id="ARBA00005669"/>
    </source>
</evidence>
<comment type="caution">
    <text evidence="6">The sequence shown here is derived from an EMBL/GenBank/DDBJ whole genome shotgun (WGS) entry which is preliminary data.</text>
</comment>
<keyword evidence="7" id="KW-1185">Reference proteome</keyword>
<protein>
    <submittedName>
        <fullName evidence="6">Meteorin-like protein</fullName>
    </submittedName>
</protein>
<dbReference type="AlphaFoldDB" id="A0A9Q0MJP9"/>
<dbReference type="EMBL" id="WJQU01002972">
    <property type="protein sequence ID" value="KAJ6628968.1"/>
    <property type="molecule type" value="Genomic_DNA"/>
</dbReference>
<dbReference type="Proteomes" id="UP001151699">
    <property type="component" value="Unassembled WGS sequence"/>
</dbReference>
<keyword evidence="5" id="KW-1015">Disulfide bond</keyword>
<organism evidence="6 7">
    <name type="scientific">Pseudolycoriella hygida</name>
    <dbReference type="NCBI Taxonomy" id="35572"/>
    <lineage>
        <taxon>Eukaryota</taxon>
        <taxon>Metazoa</taxon>
        <taxon>Ecdysozoa</taxon>
        <taxon>Arthropoda</taxon>
        <taxon>Hexapoda</taxon>
        <taxon>Insecta</taxon>
        <taxon>Pterygota</taxon>
        <taxon>Neoptera</taxon>
        <taxon>Endopterygota</taxon>
        <taxon>Diptera</taxon>
        <taxon>Nematocera</taxon>
        <taxon>Sciaroidea</taxon>
        <taxon>Sciaridae</taxon>
        <taxon>Pseudolycoriella</taxon>
    </lineage>
</organism>
<dbReference type="OrthoDB" id="6092325at2759"/>
<feature type="non-terminal residue" evidence="6">
    <location>
        <position position="386"/>
    </location>
</feature>
<evidence type="ECO:0000256" key="1">
    <source>
        <dbReference type="ARBA" id="ARBA00004613"/>
    </source>
</evidence>
<evidence type="ECO:0000313" key="6">
    <source>
        <dbReference type="EMBL" id="KAJ6628968.1"/>
    </source>
</evidence>